<dbReference type="EMBL" id="PVTH01000005">
    <property type="protein sequence ID" value="PRY52772.1"/>
    <property type="molecule type" value="Genomic_DNA"/>
</dbReference>
<evidence type="ECO:0000313" key="2">
    <source>
        <dbReference type="EMBL" id="PRY52772.1"/>
    </source>
</evidence>
<proteinExistence type="predicted"/>
<keyword evidence="1" id="KW-0732">Signal</keyword>
<reference evidence="2 3" key="1">
    <citation type="submission" date="2018-03" db="EMBL/GenBank/DDBJ databases">
        <title>Genomic Encyclopedia of Type Strains, Phase III (KMG-III): the genomes of soil and plant-associated and newly described type strains.</title>
        <authorList>
            <person name="Whitman W."/>
        </authorList>
    </citation>
    <scope>NUCLEOTIDE SEQUENCE [LARGE SCALE GENOMIC DNA]</scope>
    <source>
        <strain evidence="2 3">CGMCC 1.9313</strain>
    </source>
</reference>
<dbReference type="CDD" id="cd08983">
    <property type="entry name" value="GH43_Bt3655-like"/>
    <property type="match status" value="1"/>
</dbReference>
<feature type="signal peptide" evidence="1">
    <location>
        <begin position="1"/>
        <end position="29"/>
    </location>
</feature>
<gene>
    <name evidence="2" type="ORF">B0I27_105241</name>
</gene>
<dbReference type="Proteomes" id="UP000238034">
    <property type="component" value="Unassembled WGS sequence"/>
</dbReference>
<comment type="caution">
    <text evidence="2">The sequence shown here is derived from an EMBL/GenBank/DDBJ whole genome shotgun (WGS) entry which is preliminary data.</text>
</comment>
<organism evidence="2 3">
    <name type="scientific">Arcticibacter pallidicorallinus</name>
    <dbReference type="NCBI Taxonomy" id="1259464"/>
    <lineage>
        <taxon>Bacteria</taxon>
        <taxon>Pseudomonadati</taxon>
        <taxon>Bacteroidota</taxon>
        <taxon>Sphingobacteriia</taxon>
        <taxon>Sphingobacteriales</taxon>
        <taxon>Sphingobacteriaceae</taxon>
        <taxon>Arcticibacter</taxon>
    </lineage>
</organism>
<dbReference type="SUPFAM" id="SSF75005">
    <property type="entry name" value="Arabinanase/levansucrase/invertase"/>
    <property type="match status" value="2"/>
</dbReference>
<dbReference type="Gene3D" id="2.115.10.20">
    <property type="entry name" value="Glycosyl hydrolase domain, family 43"/>
    <property type="match status" value="1"/>
</dbReference>
<dbReference type="InterPro" id="IPR023296">
    <property type="entry name" value="Glyco_hydro_beta-prop_sf"/>
</dbReference>
<accession>A0A2T0U4F0</accession>
<evidence type="ECO:0000313" key="3">
    <source>
        <dbReference type="Proteomes" id="UP000238034"/>
    </source>
</evidence>
<feature type="chain" id="PRO_5015780491" description="Glycosyl hydrolase family 43" evidence="1">
    <location>
        <begin position="30"/>
        <end position="376"/>
    </location>
</feature>
<evidence type="ECO:0008006" key="4">
    <source>
        <dbReference type="Google" id="ProtNLM"/>
    </source>
</evidence>
<sequence length="376" mass="42449">MQHSNNLTTRVKTFIAGASLLLFSVPGFAQHSNSNVSTGPTGIEIVPKVQKPKKSSAYNEKKLSGYLLVYFKDQDQSAYLAISKDGYTFTDINNGKPVFIGSQLAEQKGVRDPHITRGPDGAFYLAMTDLHIAGKRAGFRDTEWERPAEKYGWGNNRALVLMKSYDLIHWTHSNFRVDKAFPELGDIDCSWAPETIYDADRKKMMVYFTIRYNNKDANIYYSYANDDFTKLETVPQKINNIGGIDADITKVGNKYQMFYVSQAQLFHAVSDKINQGYVSGDKRIDPESVNTEAPNVFKRLGTGKWVLMYDVYGLRPSNMGFSETTDFVNYTNLGHFNKGVMKTTNFTSPKHGAVTYLSEDELKAIMAHWKVETEGD</sequence>
<protein>
    <recommendedName>
        <fullName evidence="4">Glycosyl hydrolase family 43</fullName>
    </recommendedName>
</protein>
<dbReference type="PANTHER" id="PTHR43301">
    <property type="entry name" value="ARABINAN ENDO-1,5-ALPHA-L-ARABINOSIDASE"/>
    <property type="match status" value="1"/>
</dbReference>
<dbReference type="AlphaFoldDB" id="A0A2T0U4F0"/>
<dbReference type="PANTHER" id="PTHR43301:SF3">
    <property type="entry name" value="ARABINAN ENDO-1,5-ALPHA-L-ARABINOSIDASE A-RELATED"/>
    <property type="match status" value="1"/>
</dbReference>
<evidence type="ECO:0000256" key="1">
    <source>
        <dbReference type="SAM" id="SignalP"/>
    </source>
</evidence>
<dbReference type="RefSeq" id="WP_219905008.1">
    <property type="nucleotide sequence ID" value="NZ_PVTH01000005.1"/>
</dbReference>
<name>A0A2T0U4F0_9SPHI</name>
<keyword evidence="3" id="KW-1185">Reference proteome</keyword>
<dbReference type="InterPro" id="IPR050727">
    <property type="entry name" value="GH43_arabinanases"/>
</dbReference>